<gene>
    <name evidence="1" type="ORF">EANT1437_LOCUS14669</name>
</gene>
<name>A0A7S2SGG2_9STRA</name>
<dbReference type="AlphaFoldDB" id="A0A7S2SGG2"/>
<organism evidence="1">
    <name type="scientific">Eucampia antarctica</name>
    <dbReference type="NCBI Taxonomy" id="49252"/>
    <lineage>
        <taxon>Eukaryota</taxon>
        <taxon>Sar</taxon>
        <taxon>Stramenopiles</taxon>
        <taxon>Ochrophyta</taxon>
        <taxon>Bacillariophyta</taxon>
        <taxon>Mediophyceae</taxon>
        <taxon>Biddulphiophycidae</taxon>
        <taxon>Hemiaulales</taxon>
        <taxon>Hemiaulaceae</taxon>
        <taxon>Eucampia</taxon>
    </lineage>
</organism>
<accession>A0A7S2SGG2</accession>
<dbReference type="EMBL" id="HBHI01028654">
    <property type="protein sequence ID" value="CAD9698751.1"/>
    <property type="molecule type" value="Transcribed_RNA"/>
</dbReference>
<sequence>MPSNYAISHSLEQKRSIYFLENTSLAHDSITYRPTPNMKPATFKATTITQSMIKPSSSQQVRNKFFNMIGIEKPRNTSSGYQVDVPTNDGNSSYPHPRAQNVVTFKEPLKYNRVKERSLPRNQLSQDKKTKGISFDNVVNVVPIPMRSEYSRRIKTRLWSNASEIQENAARNSLEFSTEGWNWRTVTEDDNMYVCSLTGELIHPVHYNCEYQSAL</sequence>
<evidence type="ECO:0000313" key="1">
    <source>
        <dbReference type="EMBL" id="CAD9698751.1"/>
    </source>
</evidence>
<protein>
    <submittedName>
        <fullName evidence="1">Uncharacterized protein</fullName>
    </submittedName>
</protein>
<proteinExistence type="predicted"/>
<reference evidence="1" key="1">
    <citation type="submission" date="2021-01" db="EMBL/GenBank/DDBJ databases">
        <authorList>
            <person name="Corre E."/>
            <person name="Pelletier E."/>
            <person name="Niang G."/>
            <person name="Scheremetjew M."/>
            <person name="Finn R."/>
            <person name="Kale V."/>
            <person name="Holt S."/>
            <person name="Cochrane G."/>
            <person name="Meng A."/>
            <person name="Brown T."/>
            <person name="Cohen L."/>
        </authorList>
    </citation>
    <scope>NUCLEOTIDE SEQUENCE</scope>
    <source>
        <strain evidence="1">CCMP1452</strain>
    </source>
</reference>